<dbReference type="PRINTS" id="PR00080">
    <property type="entry name" value="SDRFAMILY"/>
</dbReference>
<dbReference type="PRINTS" id="PR00081">
    <property type="entry name" value="GDHRDH"/>
</dbReference>
<proteinExistence type="inferred from homology"/>
<comment type="subunit">
    <text evidence="12">Homotetramer.</text>
</comment>
<dbReference type="HOGENOM" id="CLU_010194_1_3_0"/>
<keyword evidence="6 11" id="KW-0521">NADP</keyword>
<feature type="domain" description="Ketoreductase" evidence="13">
    <location>
        <begin position="6"/>
        <end position="191"/>
    </location>
</feature>
<evidence type="ECO:0000256" key="12">
    <source>
        <dbReference type="RuleBase" id="RU366074"/>
    </source>
</evidence>
<evidence type="ECO:0000256" key="9">
    <source>
        <dbReference type="ARBA" id="ARBA00023160"/>
    </source>
</evidence>
<dbReference type="InterPro" id="IPR050259">
    <property type="entry name" value="SDR"/>
</dbReference>
<dbReference type="PANTHER" id="PTHR42879">
    <property type="entry name" value="3-OXOACYL-(ACYL-CARRIER-PROTEIN) REDUCTASE"/>
    <property type="match status" value="1"/>
</dbReference>
<dbReference type="InterPro" id="IPR057326">
    <property type="entry name" value="KR_dom"/>
</dbReference>
<dbReference type="InterPro" id="IPR002347">
    <property type="entry name" value="SDR_fam"/>
</dbReference>
<feature type="binding site" evidence="11">
    <location>
        <position position="188"/>
    </location>
    <ligand>
        <name>NADP(+)</name>
        <dbReference type="ChEBI" id="CHEBI:58349"/>
    </ligand>
</feature>
<dbReference type="GO" id="GO:0006633">
    <property type="term" value="P:fatty acid biosynthetic process"/>
    <property type="evidence" value="ECO:0007669"/>
    <property type="project" value="UniProtKB-UniPathway"/>
</dbReference>
<name>A0A081BWU1_VECG1</name>
<dbReference type="EC" id="1.1.1.100" evidence="3 12"/>
<accession>A0A081BWU1</accession>
<dbReference type="Gene3D" id="3.40.50.720">
    <property type="entry name" value="NAD(P)-binding Rossmann-like Domain"/>
    <property type="match status" value="1"/>
</dbReference>
<dbReference type="NCBIfam" id="NF005559">
    <property type="entry name" value="PRK07231.1"/>
    <property type="match status" value="1"/>
</dbReference>
<feature type="binding site" evidence="11">
    <location>
        <begin position="155"/>
        <end position="159"/>
    </location>
    <ligand>
        <name>NADP(+)</name>
        <dbReference type="ChEBI" id="CHEBI:58349"/>
    </ligand>
</feature>
<dbReference type="InterPro" id="IPR036291">
    <property type="entry name" value="NAD(P)-bd_dom_sf"/>
</dbReference>
<dbReference type="AlphaFoldDB" id="A0A081BWU1"/>
<comment type="pathway">
    <text evidence="1 12">Lipid metabolism; fatty acid biosynthesis.</text>
</comment>
<evidence type="ECO:0000256" key="6">
    <source>
        <dbReference type="ARBA" id="ARBA00022857"/>
    </source>
</evidence>
<sequence length="247" mass="26361">MELAGKVAIVTGASRGIGRAIAENLAEAGADIVAVYQRNSAKVAELVQLLESRGRTCLSVQADVAQEAEVETLVQHTLDRFGKVDVLINNAGITRDTLIMRMKTEDWAQVLDVNLTGMFYCLKAVTKPMLKQRSGKIVFITSVIGVTGNAGQANYAASKAGVIGLMKSAAQEFASRGIQVNAVAPGFIQTDMTEGLSEKVKAAILEKIPMNRMGCPEEVAEAVRFLASDRAGYITGQVIHINGGLYM</sequence>
<dbReference type="EMBL" id="DF820465">
    <property type="protein sequence ID" value="GAK56796.1"/>
    <property type="molecule type" value="Genomic_DNA"/>
</dbReference>
<comment type="function">
    <text evidence="12">Catalyzes the NADPH-dependent reduction of beta-ketoacyl-ACP substrates to beta-hydroxyacyl-ACP products, the first reductive step in the elongation cycle of fatty acid biosynthesis.</text>
</comment>
<evidence type="ECO:0000256" key="4">
    <source>
        <dbReference type="ARBA" id="ARBA00022516"/>
    </source>
</evidence>
<dbReference type="InterPro" id="IPR011284">
    <property type="entry name" value="3oxo_ACP_reduc"/>
</dbReference>
<dbReference type="FunFam" id="3.40.50.720:FF:000037">
    <property type="entry name" value="3-oxoacyl-[acyl-carrier-protein] reductase FabG"/>
    <property type="match status" value="1"/>
</dbReference>
<keyword evidence="9 12" id="KW-0275">Fatty acid biosynthesis</keyword>
<dbReference type="STRING" id="1499967.U27_03760"/>
<dbReference type="SUPFAM" id="SSF51735">
    <property type="entry name" value="NAD(P)-binding Rossmann-fold domains"/>
    <property type="match status" value="1"/>
</dbReference>
<dbReference type="GO" id="GO:0004316">
    <property type="term" value="F:3-oxoacyl-[acyl-carrier-protein] reductase (NADPH) activity"/>
    <property type="evidence" value="ECO:0007669"/>
    <property type="project" value="UniProtKB-UniRule"/>
</dbReference>
<evidence type="ECO:0000313" key="15">
    <source>
        <dbReference type="Proteomes" id="UP000030661"/>
    </source>
</evidence>
<dbReference type="eggNOG" id="COG1028">
    <property type="taxonomic scope" value="Bacteria"/>
</dbReference>
<dbReference type="UniPathway" id="UPA00094"/>
<evidence type="ECO:0000256" key="10">
    <source>
        <dbReference type="PIRSR" id="PIRSR611284-1"/>
    </source>
</evidence>
<comment type="similarity">
    <text evidence="2 12">Belongs to the short-chain dehydrogenases/reductases (SDR) family.</text>
</comment>
<evidence type="ECO:0000256" key="8">
    <source>
        <dbReference type="ARBA" id="ARBA00023098"/>
    </source>
</evidence>
<organism evidence="14">
    <name type="scientific">Vecturithrix granuli</name>
    <dbReference type="NCBI Taxonomy" id="1499967"/>
    <lineage>
        <taxon>Bacteria</taxon>
        <taxon>Candidatus Moduliflexota</taxon>
        <taxon>Candidatus Vecturitrichia</taxon>
        <taxon>Candidatus Vecturitrichales</taxon>
        <taxon>Candidatus Vecturitrichaceae</taxon>
        <taxon>Candidatus Vecturithrix</taxon>
    </lineage>
</organism>
<feature type="active site" description="Proton acceptor" evidence="10">
    <location>
        <position position="155"/>
    </location>
</feature>
<evidence type="ECO:0000256" key="11">
    <source>
        <dbReference type="PIRSR" id="PIRSR611284-2"/>
    </source>
</evidence>
<dbReference type="GO" id="GO:0051287">
    <property type="term" value="F:NAD binding"/>
    <property type="evidence" value="ECO:0007669"/>
    <property type="project" value="UniProtKB-UniRule"/>
</dbReference>
<evidence type="ECO:0000256" key="2">
    <source>
        <dbReference type="ARBA" id="ARBA00006484"/>
    </source>
</evidence>
<dbReference type="NCBIfam" id="NF009466">
    <property type="entry name" value="PRK12826.1-2"/>
    <property type="match status" value="1"/>
</dbReference>
<evidence type="ECO:0000256" key="3">
    <source>
        <dbReference type="ARBA" id="ARBA00012948"/>
    </source>
</evidence>
<feature type="binding site" evidence="11">
    <location>
        <begin position="12"/>
        <end position="15"/>
    </location>
    <ligand>
        <name>NADP(+)</name>
        <dbReference type="ChEBI" id="CHEBI:58349"/>
    </ligand>
</feature>
<dbReference type="PANTHER" id="PTHR42879:SF2">
    <property type="entry name" value="3-OXOACYL-[ACYL-CARRIER-PROTEIN] REDUCTASE FABG"/>
    <property type="match status" value="1"/>
</dbReference>
<keyword evidence="7 12" id="KW-0560">Oxidoreductase</keyword>
<keyword evidence="5 12" id="KW-0276">Fatty acid metabolism</keyword>
<evidence type="ECO:0000256" key="5">
    <source>
        <dbReference type="ARBA" id="ARBA00022832"/>
    </source>
</evidence>
<reference evidence="14" key="1">
    <citation type="journal article" date="2015" name="PeerJ">
        <title>First genomic representation of candidate bacterial phylum KSB3 points to enhanced environmental sensing as a trigger of wastewater bulking.</title>
        <authorList>
            <person name="Sekiguchi Y."/>
            <person name="Ohashi A."/>
            <person name="Parks D.H."/>
            <person name="Yamauchi T."/>
            <person name="Tyson G.W."/>
            <person name="Hugenholtz P."/>
        </authorList>
    </citation>
    <scope>NUCLEOTIDE SEQUENCE [LARGE SCALE GENOMIC DNA]</scope>
</reference>
<dbReference type="InterPro" id="IPR020904">
    <property type="entry name" value="Sc_DH/Rdtase_CS"/>
</dbReference>
<evidence type="ECO:0000256" key="7">
    <source>
        <dbReference type="ARBA" id="ARBA00023002"/>
    </source>
</evidence>
<dbReference type="NCBIfam" id="TIGR01830">
    <property type="entry name" value="3oxo_ACP_reduc"/>
    <property type="match status" value="1"/>
</dbReference>
<protein>
    <recommendedName>
        <fullName evidence="3 12">3-oxoacyl-[acyl-carrier-protein] reductase</fullName>
        <ecNumber evidence="3 12">1.1.1.100</ecNumber>
    </recommendedName>
</protein>
<comment type="catalytic activity">
    <reaction evidence="12">
        <text>a (3R)-hydroxyacyl-[ACP] + NADP(+) = a 3-oxoacyl-[ACP] + NADPH + H(+)</text>
        <dbReference type="Rhea" id="RHEA:17397"/>
        <dbReference type="Rhea" id="RHEA-COMP:9916"/>
        <dbReference type="Rhea" id="RHEA-COMP:9945"/>
        <dbReference type="ChEBI" id="CHEBI:15378"/>
        <dbReference type="ChEBI" id="CHEBI:57783"/>
        <dbReference type="ChEBI" id="CHEBI:58349"/>
        <dbReference type="ChEBI" id="CHEBI:78776"/>
        <dbReference type="ChEBI" id="CHEBI:78827"/>
        <dbReference type="EC" id="1.1.1.100"/>
    </reaction>
</comment>
<evidence type="ECO:0000259" key="13">
    <source>
        <dbReference type="SMART" id="SM00822"/>
    </source>
</evidence>
<keyword evidence="4 12" id="KW-0444">Lipid biosynthesis</keyword>
<dbReference type="NCBIfam" id="NF047420">
    <property type="entry name" value="EF_P_mod_YmfI"/>
    <property type="match status" value="1"/>
</dbReference>
<dbReference type="Pfam" id="PF13561">
    <property type="entry name" value="adh_short_C2"/>
    <property type="match status" value="1"/>
</dbReference>
<gene>
    <name evidence="14" type="ORF">U27_03760</name>
</gene>
<evidence type="ECO:0000313" key="14">
    <source>
        <dbReference type="EMBL" id="GAK56796.1"/>
    </source>
</evidence>
<dbReference type="SMART" id="SM00822">
    <property type="entry name" value="PKS_KR"/>
    <property type="match status" value="1"/>
</dbReference>
<dbReference type="PROSITE" id="PS00061">
    <property type="entry name" value="ADH_SHORT"/>
    <property type="match status" value="1"/>
</dbReference>
<dbReference type="Proteomes" id="UP000030661">
    <property type="component" value="Unassembled WGS sequence"/>
</dbReference>
<evidence type="ECO:0000256" key="1">
    <source>
        <dbReference type="ARBA" id="ARBA00005194"/>
    </source>
</evidence>
<feature type="binding site" evidence="11">
    <location>
        <position position="90"/>
    </location>
    <ligand>
        <name>NADP(+)</name>
        <dbReference type="ChEBI" id="CHEBI:58349"/>
    </ligand>
</feature>
<dbReference type="CDD" id="cd05333">
    <property type="entry name" value="BKR_SDR_c"/>
    <property type="match status" value="1"/>
</dbReference>
<keyword evidence="15" id="KW-1185">Reference proteome</keyword>
<keyword evidence="8 12" id="KW-0443">Lipid metabolism</keyword>